<evidence type="ECO:0000313" key="2">
    <source>
        <dbReference type="EMBL" id="AIQ90174.1"/>
    </source>
</evidence>
<name>A0A089Q6G3_9HYPH</name>
<feature type="chain" id="PRO_5001849105" evidence="1">
    <location>
        <begin position="21"/>
        <end position="133"/>
    </location>
</feature>
<dbReference type="AlphaFoldDB" id="A0A089Q6G3"/>
<reference evidence="2 3" key="1">
    <citation type="journal article" date="2014" name="PLoS ONE">
        <title>Genome Information of Methylobacterium oryzae, a Plant-Probiotic Methylotroph in the Phyllosphere.</title>
        <authorList>
            <person name="Kwak M.J."/>
            <person name="Jeong H."/>
            <person name="Madhaiyan M."/>
            <person name="Lee Y."/>
            <person name="Sa T.M."/>
            <person name="Oh T.K."/>
            <person name="Kim J.F."/>
        </authorList>
    </citation>
    <scope>NUCLEOTIDE SEQUENCE [LARGE SCALE GENOMIC DNA]</scope>
    <source>
        <strain evidence="2 3">CBMB20</strain>
    </source>
</reference>
<protein>
    <submittedName>
        <fullName evidence="2">Protein of unassigned function</fullName>
    </submittedName>
</protein>
<dbReference type="HOGENOM" id="CLU_1904287_0_0_5"/>
<gene>
    <name evidence="2" type="ORF">MOC_2419</name>
</gene>
<dbReference type="RefSeq" id="WP_043757237.1">
    <property type="nucleotide sequence ID" value="NZ_CP003811.1"/>
</dbReference>
<proteinExistence type="predicted"/>
<evidence type="ECO:0000256" key="1">
    <source>
        <dbReference type="SAM" id="SignalP"/>
    </source>
</evidence>
<evidence type="ECO:0000313" key="3">
    <source>
        <dbReference type="Proteomes" id="UP000029492"/>
    </source>
</evidence>
<dbReference type="eggNOG" id="ENOG5030ZJG">
    <property type="taxonomic scope" value="Bacteria"/>
</dbReference>
<sequence length="133" mass="14236">MPPRATLAIIFALASAGAQAGPRKPKPVVEDVPSPAILQRIAALALKQVAFGSVSLLPVRFEGSRIAGPIADGGRVIYCVSGRMYGRTFGKPERPKVTLLYEADRLTVLDDDEVCTGHRTRPFPELDALGNKP</sequence>
<organism evidence="2 3">
    <name type="scientific">Methylobacterium oryzae CBMB20</name>
    <dbReference type="NCBI Taxonomy" id="693986"/>
    <lineage>
        <taxon>Bacteria</taxon>
        <taxon>Pseudomonadati</taxon>
        <taxon>Pseudomonadota</taxon>
        <taxon>Alphaproteobacteria</taxon>
        <taxon>Hyphomicrobiales</taxon>
        <taxon>Methylobacteriaceae</taxon>
        <taxon>Methylobacterium</taxon>
    </lineage>
</organism>
<feature type="signal peptide" evidence="1">
    <location>
        <begin position="1"/>
        <end position="20"/>
    </location>
</feature>
<dbReference type="Proteomes" id="UP000029492">
    <property type="component" value="Chromosome"/>
</dbReference>
<dbReference type="STRING" id="693986.MOC_2419"/>
<accession>A0A089Q6G3</accession>
<keyword evidence="3" id="KW-1185">Reference proteome</keyword>
<dbReference type="KEGG" id="mor:MOC_2419"/>
<keyword evidence="1" id="KW-0732">Signal</keyword>
<dbReference type="EMBL" id="CP003811">
    <property type="protein sequence ID" value="AIQ90174.1"/>
    <property type="molecule type" value="Genomic_DNA"/>
</dbReference>